<dbReference type="Gene3D" id="3.90.190.20">
    <property type="entry name" value="Mur ligase, C-terminal domain"/>
    <property type="match status" value="1"/>
</dbReference>
<dbReference type="InterPro" id="IPR036565">
    <property type="entry name" value="Mur-like_cat_sf"/>
</dbReference>
<keyword evidence="6 10" id="KW-0133">Cell shape</keyword>
<evidence type="ECO:0000256" key="10">
    <source>
        <dbReference type="HAMAP-Rule" id="MF_02019"/>
    </source>
</evidence>
<feature type="domain" description="Mur ligase central" evidence="14">
    <location>
        <begin position="105"/>
        <end position="310"/>
    </location>
</feature>
<dbReference type="Gene3D" id="3.40.1390.10">
    <property type="entry name" value="MurE/MurF, N-terminal domain"/>
    <property type="match status" value="1"/>
</dbReference>
<keyword evidence="5 10" id="KW-0067">ATP-binding</keyword>
<dbReference type="GO" id="GO:0047480">
    <property type="term" value="F:UDP-N-acetylmuramoyl-tripeptide-D-alanyl-D-alanine ligase activity"/>
    <property type="evidence" value="ECO:0007669"/>
    <property type="project" value="UniProtKB-UniRule"/>
</dbReference>
<comment type="function">
    <text evidence="10 11">Involved in cell wall formation. Catalyzes the final step in the synthesis of UDP-N-acetylmuramoyl-pentapeptide, the precursor of murein.</text>
</comment>
<dbReference type="InterPro" id="IPR005863">
    <property type="entry name" value="UDP-N-AcMur_synth"/>
</dbReference>
<accession>A0A4P7ULJ0</accession>
<keyword evidence="3 10" id="KW-0132">Cell division</keyword>
<evidence type="ECO:0000256" key="2">
    <source>
        <dbReference type="ARBA" id="ARBA00022598"/>
    </source>
</evidence>
<proteinExistence type="inferred from homology"/>
<dbReference type="GO" id="GO:0008766">
    <property type="term" value="F:UDP-N-acetylmuramoylalanyl-D-glutamyl-2,6-diaminopimelate-D-alanyl-D-alanine ligase activity"/>
    <property type="evidence" value="ECO:0007669"/>
    <property type="project" value="RHEA"/>
</dbReference>
<keyword evidence="7 10" id="KW-0573">Peptidoglycan synthesis</keyword>
<protein>
    <recommendedName>
        <fullName evidence="10 11">UDP-N-acetylmuramoyl-tripeptide--D-alanyl-D-alanine ligase</fullName>
        <ecNumber evidence="10 11">6.3.2.10</ecNumber>
    </recommendedName>
    <alternativeName>
        <fullName evidence="10">D-alanyl-D-alanine-adding enzyme</fullName>
    </alternativeName>
</protein>
<gene>
    <name evidence="10 15" type="primary">murF</name>
    <name evidence="15" type="ORF">DDIC_07750</name>
</gene>
<dbReference type="GO" id="GO:0008360">
    <property type="term" value="P:regulation of cell shape"/>
    <property type="evidence" value="ECO:0007669"/>
    <property type="project" value="UniProtKB-KW"/>
</dbReference>
<dbReference type="SUPFAM" id="SSF63418">
    <property type="entry name" value="MurE/MurF N-terminal domain"/>
    <property type="match status" value="1"/>
</dbReference>
<dbReference type="Gene3D" id="3.40.1190.10">
    <property type="entry name" value="Mur-like, catalytic domain"/>
    <property type="match status" value="1"/>
</dbReference>
<evidence type="ECO:0000313" key="16">
    <source>
        <dbReference type="Proteomes" id="UP000297065"/>
    </source>
</evidence>
<organism evidence="15 16">
    <name type="scientific">Desulfovibrio desulfuricans</name>
    <dbReference type="NCBI Taxonomy" id="876"/>
    <lineage>
        <taxon>Bacteria</taxon>
        <taxon>Pseudomonadati</taxon>
        <taxon>Thermodesulfobacteriota</taxon>
        <taxon>Desulfovibrionia</taxon>
        <taxon>Desulfovibrionales</taxon>
        <taxon>Desulfovibrionaceae</taxon>
        <taxon>Desulfovibrio</taxon>
    </lineage>
</organism>
<dbReference type="NCBIfam" id="TIGR01143">
    <property type="entry name" value="murF"/>
    <property type="match status" value="1"/>
</dbReference>
<keyword evidence="9 10" id="KW-0961">Cell wall biogenesis/degradation</keyword>
<dbReference type="GO" id="GO:0009252">
    <property type="term" value="P:peptidoglycan biosynthetic process"/>
    <property type="evidence" value="ECO:0007669"/>
    <property type="project" value="UniProtKB-UniRule"/>
</dbReference>
<name>A0A4P7ULJ0_DESDE</name>
<dbReference type="Pfam" id="PF01225">
    <property type="entry name" value="Mur_ligase"/>
    <property type="match status" value="1"/>
</dbReference>
<evidence type="ECO:0000256" key="5">
    <source>
        <dbReference type="ARBA" id="ARBA00022840"/>
    </source>
</evidence>
<dbReference type="InterPro" id="IPR013221">
    <property type="entry name" value="Mur_ligase_cen"/>
</dbReference>
<dbReference type="OrthoDB" id="9801978at2"/>
<evidence type="ECO:0000259" key="14">
    <source>
        <dbReference type="Pfam" id="PF08245"/>
    </source>
</evidence>
<dbReference type="PANTHER" id="PTHR43024:SF1">
    <property type="entry name" value="UDP-N-ACETYLMURAMOYL-TRIPEPTIDE--D-ALANYL-D-ALANINE LIGASE"/>
    <property type="match status" value="1"/>
</dbReference>
<evidence type="ECO:0000259" key="12">
    <source>
        <dbReference type="Pfam" id="PF01225"/>
    </source>
</evidence>
<dbReference type="AlphaFoldDB" id="A0A4P7ULJ0"/>
<evidence type="ECO:0000256" key="6">
    <source>
        <dbReference type="ARBA" id="ARBA00022960"/>
    </source>
</evidence>
<evidence type="ECO:0000256" key="3">
    <source>
        <dbReference type="ARBA" id="ARBA00022618"/>
    </source>
</evidence>
<sequence length="483" mass="50469">MRLTYNEIAAHLGLSALDGDIALTAAITDSREAAPGALFVCIPGSRVDGHDFVPAAVALGASAVLASRPLPGAGVPVLVVEDTVKALGGIAALWRDKTRAKVVGVTGTAGKTTLKEVLAQVLAVRGKSAKNALNNNNQIGMPRAMLATDGDEDFWVMEAGISHEGDMEELSSVLRPDIGLILNVGAGHTEGLGKKGVAWHKSRLLTNLKPGGIGLVCADYPELVREARATGAELHFFSASGRAVEYRASYAGPAPAASAAADASAAAAGDAPDDRRGLYHLWLDGTRCVVTAPFRGEYGAENVIAVAAVAHKLGLSAAEIAQGLSQSSLPVQRFNQTRVGKWLFIDDTYNANPLSMRRMLDAAAERAAGRLFVPVLGEMLELGSQAAEEHEALGRHLADLKPAAIFWKGGHGENIRAGLTCGGYTGPWFEVYDAASFASAWAELSQGAFADCKTGGVALFKGSRGNRLECLLQTLTEPEAVRG</sequence>
<dbReference type="Proteomes" id="UP000297065">
    <property type="component" value="Chromosome"/>
</dbReference>
<keyword evidence="8 10" id="KW-0131">Cell cycle</keyword>
<comment type="similarity">
    <text evidence="10">Belongs to the MurCDEF family. MurF subfamily.</text>
</comment>
<dbReference type="Pfam" id="PF08245">
    <property type="entry name" value="Mur_ligase_M"/>
    <property type="match status" value="1"/>
</dbReference>
<evidence type="ECO:0000256" key="1">
    <source>
        <dbReference type="ARBA" id="ARBA00022490"/>
    </source>
</evidence>
<evidence type="ECO:0000256" key="11">
    <source>
        <dbReference type="RuleBase" id="RU004136"/>
    </source>
</evidence>
<dbReference type="SUPFAM" id="SSF53623">
    <property type="entry name" value="MurD-like peptide ligases, catalytic domain"/>
    <property type="match status" value="1"/>
</dbReference>
<dbReference type="InterPro" id="IPR051046">
    <property type="entry name" value="MurCDEF_CellWall_CoF430Synth"/>
</dbReference>
<comment type="pathway">
    <text evidence="10 11">Cell wall biogenesis; peptidoglycan biosynthesis.</text>
</comment>
<dbReference type="EMBL" id="CP036295">
    <property type="protein sequence ID" value="QCC85768.1"/>
    <property type="molecule type" value="Genomic_DNA"/>
</dbReference>
<comment type="subcellular location">
    <subcellularLocation>
        <location evidence="10 11">Cytoplasm</location>
    </subcellularLocation>
</comment>
<keyword evidence="2 10" id="KW-0436">Ligase</keyword>
<dbReference type="UniPathway" id="UPA00219"/>
<evidence type="ECO:0000256" key="9">
    <source>
        <dbReference type="ARBA" id="ARBA00023316"/>
    </source>
</evidence>
<dbReference type="InterPro" id="IPR035911">
    <property type="entry name" value="MurE/MurF_N"/>
</dbReference>
<dbReference type="GO" id="GO:0071555">
    <property type="term" value="P:cell wall organization"/>
    <property type="evidence" value="ECO:0007669"/>
    <property type="project" value="UniProtKB-KW"/>
</dbReference>
<dbReference type="HAMAP" id="MF_02019">
    <property type="entry name" value="MurF"/>
    <property type="match status" value="1"/>
</dbReference>
<reference evidence="15 16" key="1">
    <citation type="submission" date="2019-02" db="EMBL/GenBank/DDBJ databases">
        <title>Complete Genome Sequence of Desulfovibrio desulfuricans IC1, a Sulfonate Utilizing Anaerobe.</title>
        <authorList>
            <person name="Day L.A."/>
            <person name="De Leon K.B."/>
            <person name="Wall J.D."/>
        </authorList>
    </citation>
    <scope>NUCLEOTIDE SEQUENCE [LARGE SCALE GENOMIC DNA]</scope>
    <source>
        <strain evidence="15 16">IC1</strain>
    </source>
</reference>
<evidence type="ECO:0000313" key="15">
    <source>
        <dbReference type="EMBL" id="QCC85768.1"/>
    </source>
</evidence>
<feature type="binding site" evidence="10">
    <location>
        <begin position="107"/>
        <end position="113"/>
    </location>
    <ligand>
        <name>ATP</name>
        <dbReference type="ChEBI" id="CHEBI:30616"/>
    </ligand>
</feature>
<dbReference type="RefSeq" id="WP_136399908.1">
    <property type="nucleotide sequence ID" value="NZ_CP036295.1"/>
</dbReference>
<feature type="domain" description="Mur ligase C-terminal" evidence="13">
    <location>
        <begin position="333"/>
        <end position="464"/>
    </location>
</feature>
<dbReference type="InterPro" id="IPR036615">
    <property type="entry name" value="Mur_ligase_C_dom_sf"/>
</dbReference>
<dbReference type="InterPro" id="IPR004101">
    <property type="entry name" value="Mur_ligase_C"/>
</dbReference>
<comment type="catalytic activity">
    <reaction evidence="10 11">
        <text>D-alanyl-D-alanine + UDP-N-acetyl-alpha-D-muramoyl-L-alanyl-gamma-D-glutamyl-meso-2,6-diaminopimelate + ATP = UDP-N-acetyl-alpha-D-muramoyl-L-alanyl-gamma-D-glutamyl-meso-2,6-diaminopimeloyl-D-alanyl-D-alanine + ADP + phosphate + H(+)</text>
        <dbReference type="Rhea" id="RHEA:28374"/>
        <dbReference type="ChEBI" id="CHEBI:15378"/>
        <dbReference type="ChEBI" id="CHEBI:30616"/>
        <dbReference type="ChEBI" id="CHEBI:43474"/>
        <dbReference type="ChEBI" id="CHEBI:57822"/>
        <dbReference type="ChEBI" id="CHEBI:61386"/>
        <dbReference type="ChEBI" id="CHEBI:83905"/>
        <dbReference type="ChEBI" id="CHEBI:456216"/>
        <dbReference type="EC" id="6.3.2.10"/>
    </reaction>
</comment>
<dbReference type="GO" id="GO:0005737">
    <property type="term" value="C:cytoplasm"/>
    <property type="evidence" value="ECO:0007669"/>
    <property type="project" value="UniProtKB-SubCell"/>
</dbReference>
<evidence type="ECO:0000256" key="7">
    <source>
        <dbReference type="ARBA" id="ARBA00022984"/>
    </source>
</evidence>
<keyword evidence="4 10" id="KW-0547">Nucleotide-binding</keyword>
<dbReference type="PANTHER" id="PTHR43024">
    <property type="entry name" value="UDP-N-ACETYLMURAMOYL-TRIPEPTIDE--D-ALANYL-D-ALANINE LIGASE"/>
    <property type="match status" value="1"/>
</dbReference>
<evidence type="ECO:0000259" key="13">
    <source>
        <dbReference type="Pfam" id="PF02875"/>
    </source>
</evidence>
<dbReference type="GO" id="GO:0005524">
    <property type="term" value="F:ATP binding"/>
    <property type="evidence" value="ECO:0007669"/>
    <property type="project" value="UniProtKB-UniRule"/>
</dbReference>
<dbReference type="GO" id="GO:0051301">
    <property type="term" value="P:cell division"/>
    <property type="evidence" value="ECO:0007669"/>
    <property type="project" value="UniProtKB-KW"/>
</dbReference>
<dbReference type="SUPFAM" id="SSF53244">
    <property type="entry name" value="MurD-like peptide ligases, peptide-binding domain"/>
    <property type="match status" value="1"/>
</dbReference>
<feature type="domain" description="Mur ligase N-terminal catalytic" evidence="12">
    <location>
        <begin position="28"/>
        <end position="93"/>
    </location>
</feature>
<dbReference type="EC" id="6.3.2.10" evidence="10 11"/>
<dbReference type="Pfam" id="PF02875">
    <property type="entry name" value="Mur_ligase_C"/>
    <property type="match status" value="1"/>
</dbReference>
<evidence type="ECO:0000256" key="4">
    <source>
        <dbReference type="ARBA" id="ARBA00022741"/>
    </source>
</evidence>
<dbReference type="InterPro" id="IPR000713">
    <property type="entry name" value="Mur_ligase_N"/>
</dbReference>
<keyword evidence="1 10" id="KW-0963">Cytoplasm</keyword>
<evidence type="ECO:0000256" key="8">
    <source>
        <dbReference type="ARBA" id="ARBA00023306"/>
    </source>
</evidence>